<gene>
    <name evidence="9" type="ORF">ACFQVC_24285</name>
</gene>
<feature type="region of interest" description="Disordered" evidence="5">
    <location>
        <begin position="228"/>
        <end position="314"/>
    </location>
</feature>
<feature type="compositionally biased region" description="Basic residues" evidence="5">
    <location>
        <begin position="1"/>
        <end position="13"/>
    </location>
</feature>
<dbReference type="InterPro" id="IPR036505">
    <property type="entry name" value="Amidase/PGRP_sf"/>
</dbReference>
<evidence type="ECO:0000256" key="4">
    <source>
        <dbReference type="ARBA" id="ARBA00023180"/>
    </source>
</evidence>
<feature type="compositionally biased region" description="Pro residues" evidence="5">
    <location>
        <begin position="285"/>
        <end position="297"/>
    </location>
</feature>
<dbReference type="EMBL" id="JBHTCF010000011">
    <property type="protein sequence ID" value="MFC7307331.1"/>
    <property type="molecule type" value="Genomic_DNA"/>
</dbReference>
<dbReference type="RefSeq" id="WP_381834104.1">
    <property type="nucleotide sequence ID" value="NZ_JBHTCF010000011.1"/>
</dbReference>
<evidence type="ECO:0000256" key="5">
    <source>
        <dbReference type="SAM" id="MobiDB-lite"/>
    </source>
</evidence>
<dbReference type="SMART" id="SM00644">
    <property type="entry name" value="Ami_2"/>
    <property type="match status" value="1"/>
</dbReference>
<sequence>MSLRGTKRTRRAKGGGDGTARGTTGHAYKPLSLKRRAWLTVGAVVLGGTGAVTYAMAGTGEQAADDLTRTKRPAEVHDIALKPDGSGEAGERELPRTGTEPFSLLGVSWQGPRTTIDGSAQVRTRAAGTGTWSDWQPLGLDPHISEDVEPGMRGASEPLWVGPSDGVEVRVVAADGSSTSGLPKGLEVNLVDPGVTAKEAKNPALTGQDLAPAAYTADSAVTAYAADETVPPVEPTGDESSGPTDEPSEPGTPGPTAPTGAPDPTDTPDPTATPGPTGTESPTASPDPTPTKPPAPPSTVKRPPITGRAAWGADESKVKDPAEYIERIQAVFVHHTVGGNNYSCAESAALVRGIMTYHVDVEGWNDLGYNFLVDKCGQIFEGRGGGADLPVKGAHTYGYNKYSTGIAFLGDFEGYVDPVDSSKNRPAGKPTRAALEAASRVAAWKLGQYGGNPGGTVTLQQILTKPDGTEYNGVLKDFNVISGHKDGFNTACPGKNLYPKLAEIRRYAASAGRNSALPTADFNRDGIPDLVAGTPQASGGVGALTVVPGGVDGPVATAKKTLTQSSPGVPGASESGDNWGASNAWGDINGDGYADLVVGAPGEDDTSGHKDRGAVTVLYGPALNTGTSFTTDEGDYATGAKFGSAVAAGDFNADGKADVFTASTGTGGTWFARTGDSSGMGGDLTTGSGALAYADAASGDFNRDGYADVALNYRDQSGTGRVVWFKGTRTGLTKVGALSVKGGRSIAAGDFNGNGYDDIAVGQPYTAESGAHAGGQITMVPGTSTGFTTTGLRTIHQATSGVPGAAESGDAMGWSVAAGDVNGDGYADVLAGAPHEDITRDGTARKDAGTSLLVPGSSTGLTGAGTLAVSQDEAGVPGATESGDRLGSAVVLNDLSGYGRADLAIGVDGEDAGNGTILQLDSGSKGVSLSGAVYYGVTQLGTPAGARLGQTLAP</sequence>
<feature type="compositionally biased region" description="Low complexity" evidence="5">
    <location>
        <begin position="274"/>
        <end position="284"/>
    </location>
</feature>
<comment type="similarity">
    <text evidence="1">Belongs to the N-acetylmuramoyl-L-alanine amidase 2 family.</text>
</comment>
<evidence type="ECO:0000256" key="6">
    <source>
        <dbReference type="SAM" id="Phobius"/>
    </source>
</evidence>
<keyword evidence="6" id="KW-1133">Transmembrane helix</keyword>
<dbReference type="Pfam" id="PF01510">
    <property type="entry name" value="Amidase_2"/>
    <property type="match status" value="1"/>
</dbReference>
<accession>A0ABW2JMF2</accession>
<evidence type="ECO:0000313" key="10">
    <source>
        <dbReference type="Proteomes" id="UP001596523"/>
    </source>
</evidence>
<dbReference type="PANTHER" id="PTHR11022:SF41">
    <property type="entry name" value="PEPTIDOGLYCAN-RECOGNITION PROTEIN LC-RELATED"/>
    <property type="match status" value="1"/>
</dbReference>
<feature type="transmembrane region" description="Helical" evidence="6">
    <location>
        <begin position="37"/>
        <end position="57"/>
    </location>
</feature>
<dbReference type="SMART" id="SM00191">
    <property type="entry name" value="Int_alpha"/>
    <property type="match status" value="5"/>
</dbReference>
<dbReference type="InterPro" id="IPR013517">
    <property type="entry name" value="FG-GAP"/>
</dbReference>
<dbReference type="InterPro" id="IPR002502">
    <property type="entry name" value="Amidase_domain"/>
</dbReference>
<evidence type="ECO:0000256" key="2">
    <source>
        <dbReference type="ARBA" id="ARBA00022729"/>
    </source>
</evidence>
<evidence type="ECO:0000259" key="8">
    <source>
        <dbReference type="SMART" id="SM00701"/>
    </source>
</evidence>
<dbReference type="InterPro" id="IPR013519">
    <property type="entry name" value="Int_alpha_beta-p"/>
</dbReference>
<organism evidence="9 10">
    <name type="scientific">Streptomyces monticola</name>
    <dbReference type="NCBI Taxonomy" id="2666263"/>
    <lineage>
        <taxon>Bacteria</taxon>
        <taxon>Bacillati</taxon>
        <taxon>Actinomycetota</taxon>
        <taxon>Actinomycetes</taxon>
        <taxon>Kitasatosporales</taxon>
        <taxon>Streptomycetaceae</taxon>
        <taxon>Streptomyces</taxon>
    </lineage>
</organism>
<dbReference type="SUPFAM" id="SSF55846">
    <property type="entry name" value="N-acetylmuramoyl-L-alanine amidase-like"/>
    <property type="match status" value="1"/>
</dbReference>
<dbReference type="Gene3D" id="2.130.10.130">
    <property type="entry name" value="Integrin alpha, N-terminal"/>
    <property type="match status" value="3"/>
</dbReference>
<keyword evidence="4" id="KW-0325">Glycoprotein</keyword>
<protein>
    <submittedName>
        <fullName evidence="9">FG-GAP-like repeat-containing protein</fullName>
    </submittedName>
</protein>
<keyword evidence="10" id="KW-1185">Reference proteome</keyword>
<proteinExistence type="inferred from homology"/>
<evidence type="ECO:0000313" key="9">
    <source>
        <dbReference type="EMBL" id="MFC7307331.1"/>
    </source>
</evidence>
<evidence type="ECO:0000259" key="7">
    <source>
        <dbReference type="SMART" id="SM00644"/>
    </source>
</evidence>
<dbReference type="Pfam" id="PF01839">
    <property type="entry name" value="FG-GAP"/>
    <property type="match status" value="4"/>
</dbReference>
<dbReference type="SMART" id="SM00701">
    <property type="entry name" value="PGRP"/>
    <property type="match status" value="1"/>
</dbReference>
<dbReference type="InterPro" id="IPR006619">
    <property type="entry name" value="PGRP_domain_met/bac"/>
</dbReference>
<dbReference type="Gene3D" id="3.40.80.10">
    <property type="entry name" value="Peptidoglycan recognition protein-like"/>
    <property type="match status" value="1"/>
</dbReference>
<evidence type="ECO:0000256" key="3">
    <source>
        <dbReference type="ARBA" id="ARBA00022737"/>
    </source>
</evidence>
<comment type="caution">
    <text evidence="9">The sequence shown here is derived from an EMBL/GenBank/DDBJ whole genome shotgun (WGS) entry which is preliminary data.</text>
</comment>
<feature type="region of interest" description="Disordered" evidence="5">
    <location>
        <begin position="1"/>
        <end position="27"/>
    </location>
</feature>
<dbReference type="SUPFAM" id="SSF69318">
    <property type="entry name" value="Integrin alpha N-terminal domain"/>
    <property type="match status" value="1"/>
</dbReference>
<feature type="domain" description="N-acetylmuramoyl-L-alanine amidase" evidence="7">
    <location>
        <begin position="316"/>
        <end position="494"/>
    </location>
</feature>
<keyword evidence="6" id="KW-0812">Transmembrane</keyword>
<dbReference type="CDD" id="cd06583">
    <property type="entry name" value="PGRP"/>
    <property type="match status" value="1"/>
</dbReference>
<keyword evidence="2" id="KW-0732">Signal</keyword>
<dbReference type="InterPro" id="IPR028994">
    <property type="entry name" value="Integrin_alpha_N"/>
</dbReference>
<dbReference type="PANTHER" id="PTHR11022">
    <property type="entry name" value="PEPTIDOGLYCAN RECOGNITION PROTEIN"/>
    <property type="match status" value="1"/>
</dbReference>
<dbReference type="InterPro" id="IPR015510">
    <property type="entry name" value="PGRP"/>
</dbReference>
<dbReference type="Proteomes" id="UP001596523">
    <property type="component" value="Unassembled WGS sequence"/>
</dbReference>
<feature type="domain" description="Peptidoglycan recognition protein family" evidence="8">
    <location>
        <begin position="303"/>
        <end position="464"/>
    </location>
</feature>
<keyword evidence="3" id="KW-0677">Repeat</keyword>
<keyword evidence="6" id="KW-0472">Membrane</keyword>
<reference evidence="10" key="1">
    <citation type="journal article" date="2019" name="Int. J. Syst. Evol. Microbiol.">
        <title>The Global Catalogue of Microorganisms (GCM) 10K type strain sequencing project: providing services to taxonomists for standard genome sequencing and annotation.</title>
        <authorList>
            <consortium name="The Broad Institute Genomics Platform"/>
            <consortium name="The Broad Institute Genome Sequencing Center for Infectious Disease"/>
            <person name="Wu L."/>
            <person name="Ma J."/>
        </authorList>
    </citation>
    <scope>NUCLEOTIDE SEQUENCE [LARGE SCALE GENOMIC DNA]</scope>
    <source>
        <strain evidence="10">SYNS20</strain>
    </source>
</reference>
<name>A0ABW2JMF2_9ACTN</name>
<dbReference type="PROSITE" id="PS51470">
    <property type="entry name" value="FG_GAP"/>
    <property type="match status" value="2"/>
</dbReference>
<evidence type="ECO:0000256" key="1">
    <source>
        <dbReference type="ARBA" id="ARBA00007553"/>
    </source>
</evidence>
<feature type="region of interest" description="Disordered" evidence="5">
    <location>
        <begin position="80"/>
        <end position="102"/>
    </location>
</feature>
<dbReference type="Pfam" id="PF13517">
    <property type="entry name" value="FG-GAP_3"/>
    <property type="match status" value="1"/>
</dbReference>